<protein>
    <submittedName>
        <fullName evidence="2">13136_t:CDS:1</fullName>
    </submittedName>
</protein>
<reference evidence="2" key="1">
    <citation type="submission" date="2021-06" db="EMBL/GenBank/DDBJ databases">
        <authorList>
            <person name="Kallberg Y."/>
            <person name="Tangrot J."/>
            <person name="Rosling A."/>
        </authorList>
    </citation>
    <scope>NUCLEOTIDE SEQUENCE</scope>
    <source>
        <strain evidence="2">MT106</strain>
    </source>
</reference>
<evidence type="ECO:0000259" key="1">
    <source>
        <dbReference type="Pfam" id="PF05368"/>
    </source>
</evidence>
<dbReference type="EMBL" id="CAJVPL010000793">
    <property type="protein sequence ID" value="CAG8530176.1"/>
    <property type="molecule type" value="Genomic_DNA"/>
</dbReference>
<dbReference type="SUPFAM" id="SSF51735">
    <property type="entry name" value="NAD(P)-binding Rossmann-fold domains"/>
    <property type="match status" value="1"/>
</dbReference>
<proteinExistence type="predicted"/>
<dbReference type="InterPro" id="IPR008030">
    <property type="entry name" value="NmrA-like"/>
</dbReference>
<feature type="domain" description="NmrA-like" evidence="1">
    <location>
        <begin position="58"/>
        <end position="268"/>
    </location>
</feature>
<dbReference type="Pfam" id="PF05368">
    <property type="entry name" value="NmrA"/>
    <property type="match status" value="1"/>
</dbReference>
<gene>
    <name evidence="2" type="ORF">AGERDE_LOCUS5672</name>
</gene>
<name>A0A9N9AJB2_9GLOM</name>
<dbReference type="OrthoDB" id="10254221at2759"/>
<dbReference type="Gene3D" id="3.90.25.10">
    <property type="entry name" value="UDP-galactose 4-epimerase, domain 1"/>
    <property type="match status" value="1"/>
</dbReference>
<dbReference type="PANTHER" id="PTHR47129:SF1">
    <property type="entry name" value="NMRA-LIKE DOMAIN-CONTAINING PROTEIN"/>
    <property type="match status" value="1"/>
</dbReference>
<dbReference type="InterPro" id="IPR036291">
    <property type="entry name" value="NAD(P)-bd_dom_sf"/>
</dbReference>
<keyword evidence="3" id="KW-1185">Reference proteome</keyword>
<comment type="caution">
    <text evidence="2">The sequence shown here is derived from an EMBL/GenBank/DDBJ whole genome shotgun (WGS) entry which is preliminary data.</text>
</comment>
<dbReference type="Proteomes" id="UP000789831">
    <property type="component" value="Unassembled WGS sequence"/>
</dbReference>
<evidence type="ECO:0000313" key="2">
    <source>
        <dbReference type="EMBL" id="CAG8530176.1"/>
    </source>
</evidence>
<dbReference type="PANTHER" id="PTHR47129">
    <property type="entry name" value="QUINONE OXIDOREDUCTASE 2"/>
    <property type="match status" value="1"/>
</dbReference>
<accession>A0A9N9AJB2</accession>
<dbReference type="AlphaFoldDB" id="A0A9N9AJB2"/>
<evidence type="ECO:0000313" key="3">
    <source>
        <dbReference type="Proteomes" id="UP000789831"/>
    </source>
</evidence>
<dbReference type="Gene3D" id="3.40.50.720">
    <property type="entry name" value="NAD(P)-binding Rossmann-like Domain"/>
    <property type="match status" value="1"/>
</dbReference>
<organism evidence="2 3">
    <name type="scientific">Ambispora gerdemannii</name>
    <dbReference type="NCBI Taxonomy" id="144530"/>
    <lineage>
        <taxon>Eukaryota</taxon>
        <taxon>Fungi</taxon>
        <taxon>Fungi incertae sedis</taxon>
        <taxon>Mucoromycota</taxon>
        <taxon>Glomeromycotina</taxon>
        <taxon>Glomeromycetes</taxon>
        <taxon>Archaeosporales</taxon>
        <taxon>Ambisporaceae</taxon>
        <taxon>Ambispora</taxon>
    </lineage>
</organism>
<dbReference type="InterPro" id="IPR052718">
    <property type="entry name" value="NmrA-type_oxidoreductase"/>
</dbReference>
<sequence>MSIIKKRRGVHEGRITIAVSACERWIGNAITCGLLRNLYDDDDEYRYRIHATRRSRGEECHIIALTRDPDNHYVRELEKDGAEIRETDFRSKESLDKALYDVDWLVFVAESNKDRMEEARMMAMSAKKNDVGGIIVCSVLGVDEGNTRTHREFQEMERMWCNEMRNCVMLRLGLLQQTLLLWSRMIKRERMLSMTPDGRQDKLVPANFKDVIKAILHFVNDDEREIKRHRIYDLSGPDAITPREIVHMLSYATRRDIEYEQMNREELEDYFRSLKGRDRYTDELEIDRRRGRRGDDRHRGDEAALDPHRFLPMREPEIEIVCDILEFATEEDMSLYLSNDLRKLTHQEPIPMYQYIEENAEKFMKRGGDKGDRRRIQNYSGHFISRL</sequence>